<sequence>MTEATATKRPARRTDPSTAVIGEVKAARKQVGDRRMPVAGGRHPVKGRAHHVREAARWRSVEQGRELAGSPGWDSTLLTAVFTALADQDPQRTRSGLVHLAALAVAAVEAIDREATT</sequence>
<organism evidence="2 3">
    <name type="scientific">Streptomyces catenulae</name>
    <dbReference type="NCBI Taxonomy" id="66875"/>
    <lineage>
        <taxon>Bacteria</taxon>
        <taxon>Bacillati</taxon>
        <taxon>Actinomycetota</taxon>
        <taxon>Actinomycetes</taxon>
        <taxon>Kitasatosporales</taxon>
        <taxon>Streptomycetaceae</taxon>
        <taxon>Streptomyces</taxon>
    </lineage>
</organism>
<evidence type="ECO:0000313" key="3">
    <source>
        <dbReference type="Proteomes" id="UP001550853"/>
    </source>
</evidence>
<proteinExistence type="predicted"/>
<reference evidence="2 3" key="1">
    <citation type="submission" date="2024-06" db="EMBL/GenBank/DDBJ databases">
        <title>The Natural Products Discovery Center: Release of the First 8490 Sequenced Strains for Exploring Actinobacteria Biosynthetic Diversity.</title>
        <authorList>
            <person name="Kalkreuter E."/>
            <person name="Kautsar S.A."/>
            <person name="Yang D."/>
            <person name="Bader C.D."/>
            <person name="Teijaro C.N."/>
            <person name="Fluegel L."/>
            <person name="Davis C.M."/>
            <person name="Simpson J.R."/>
            <person name="Lauterbach L."/>
            <person name="Steele A.D."/>
            <person name="Gui C."/>
            <person name="Meng S."/>
            <person name="Li G."/>
            <person name="Viehrig K."/>
            <person name="Ye F."/>
            <person name="Su P."/>
            <person name="Kiefer A.F."/>
            <person name="Nichols A."/>
            <person name="Cepeda A.J."/>
            <person name="Yan W."/>
            <person name="Fan B."/>
            <person name="Jiang Y."/>
            <person name="Adhikari A."/>
            <person name="Zheng C.-J."/>
            <person name="Schuster L."/>
            <person name="Cowan T.M."/>
            <person name="Smanski M.J."/>
            <person name="Chevrette M.G."/>
            <person name="De Carvalho L.P.S."/>
            <person name="Shen B."/>
        </authorList>
    </citation>
    <scope>NUCLEOTIDE SEQUENCE [LARGE SCALE GENOMIC DNA]</scope>
    <source>
        <strain evidence="2 3">NPDC033039</strain>
    </source>
</reference>
<gene>
    <name evidence="2" type="ORF">AB0E61_02905</name>
</gene>
<comment type="caution">
    <text evidence="2">The sequence shown here is derived from an EMBL/GenBank/DDBJ whole genome shotgun (WGS) entry which is preliminary data.</text>
</comment>
<evidence type="ECO:0000256" key="1">
    <source>
        <dbReference type="SAM" id="MobiDB-lite"/>
    </source>
</evidence>
<name>A0ABV2YTG9_9ACTN</name>
<keyword evidence="3" id="KW-1185">Reference proteome</keyword>
<dbReference type="RefSeq" id="WP_030287011.1">
    <property type="nucleotide sequence ID" value="NZ_JBEZVI010000002.1"/>
</dbReference>
<accession>A0ABV2YTG9</accession>
<evidence type="ECO:0000313" key="2">
    <source>
        <dbReference type="EMBL" id="MEU3709030.1"/>
    </source>
</evidence>
<feature type="region of interest" description="Disordered" evidence="1">
    <location>
        <begin position="26"/>
        <end position="57"/>
    </location>
</feature>
<dbReference type="Proteomes" id="UP001550853">
    <property type="component" value="Unassembled WGS sequence"/>
</dbReference>
<protein>
    <submittedName>
        <fullName evidence="2">Uncharacterized protein</fullName>
    </submittedName>
</protein>
<dbReference type="EMBL" id="JBEZVI010000002">
    <property type="protein sequence ID" value="MEU3709030.1"/>
    <property type="molecule type" value="Genomic_DNA"/>
</dbReference>